<evidence type="ECO:0000313" key="2">
    <source>
        <dbReference type="Proteomes" id="UP000829196"/>
    </source>
</evidence>
<dbReference type="InterPro" id="IPR040256">
    <property type="entry name" value="At4g02000-like"/>
</dbReference>
<evidence type="ECO:0000313" key="1">
    <source>
        <dbReference type="EMBL" id="KAI0522640.1"/>
    </source>
</evidence>
<dbReference type="PANTHER" id="PTHR31286:SF180">
    <property type="entry name" value="OS10G0362600 PROTEIN"/>
    <property type="match status" value="1"/>
</dbReference>
<comment type="caution">
    <text evidence="1">The sequence shown here is derived from an EMBL/GenBank/DDBJ whole genome shotgun (WGS) entry which is preliminary data.</text>
</comment>
<dbReference type="AlphaFoldDB" id="A0A8T3BUK2"/>
<gene>
    <name evidence="1" type="ORF">KFK09_005025</name>
</gene>
<dbReference type="OrthoDB" id="1924068at2759"/>
<accession>A0A8T3BUK2</accession>
<dbReference type="Proteomes" id="UP000829196">
    <property type="component" value="Unassembled WGS sequence"/>
</dbReference>
<organism evidence="1 2">
    <name type="scientific">Dendrobium nobile</name>
    <name type="common">Orchid</name>
    <dbReference type="NCBI Taxonomy" id="94219"/>
    <lineage>
        <taxon>Eukaryota</taxon>
        <taxon>Viridiplantae</taxon>
        <taxon>Streptophyta</taxon>
        <taxon>Embryophyta</taxon>
        <taxon>Tracheophyta</taxon>
        <taxon>Spermatophyta</taxon>
        <taxon>Magnoliopsida</taxon>
        <taxon>Liliopsida</taxon>
        <taxon>Asparagales</taxon>
        <taxon>Orchidaceae</taxon>
        <taxon>Epidendroideae</taxon>
        <taxon>Malaxideae</taxon>
        <taxon>Dendrobiinae</taxon>
        <taxon>Dendrobium</taxon>
    </lineage>
</organism>
<sequence>MFGLGSIFGRPIQSDNATAVGSRPSVACILVEIDISKSHPNSVWIGPNNLDYIQKVVMEGLPSLCSHCKEVGHKNSNCVKLHHLLRKVAAPVMPNLIVPEVVMPHVLNDLAIDNEECGNASSHDVAFPISVGKLVGNLDPSPGVALVGAHLVGPSFDKLYGVNQLALDVAVNPSEGDIVVNDNVILPVVVSPNAILSNIVLPVSIPCLLSEKVVEPFALSLLGKGCTIAVASSDCPDLPDVAGVVQQLDVWERDEICDFGAASPEGGFRPGTMVTWPFSDGDDPLSKSFNDPIFTVPITIVPRDVMLSHLSRDSEVLHGDWLHDESFNEDDSASRDNFNLSFLQIVDADFSNKSAKCKKRKSKKKRC</sequence>
<dbReference type="EMBL" id="JAGYWB010000005">
    <property type="protein sequence ID" value="KAI0522640.1"/>
    <property type="molecule type" value="Genomic_DNA"/>
</dbReference>
<keyword evidence="2" id="KW-1185">Reference proteome</keyword>
<proteinExistence type="predicted"/>
<dbReference type="PANTHER" id="PTHR31286">
    <property type="entry name" value="GLYCINE-RICH CELL WALL STRUCTURAL PROTEIN 1.8-LIKE"/>
    <property type="match status" value="1"/>
</dbReference>
<name>A0A8T3BUK2_DENNO</name>
<reference evidence="1" key="1">
    <citation type="journal article" date="2022" name="Front. Genet.">
        <title>Chromosome-Scale Assembly of the Dendrobium nobile Genome Provides Insights Into the Molecular Mechanism of the Biosynthesis of the Medicinal Active Ingredient of Dendrobium.</title>
        <authorList>
            <person name="Xu Q."/>
            <person name="Niu S.-C."/>
            <person name="Li K.-L."/>
            <person name="Zheng P.-J."/>
            <person name="Zhang X.-J."/>
            <person name="Jia Y."/>
            <person name="Liu Y."/>
            <person name="Niu Y.-X."/>
            <person name="Yu L.-H."/>
            <person name="Chen D.-F."/>
            <person name="Zhang G.-Q."/>
        </authorList>
    </citation>
    <scope>NUCLEOTIDE SEQUENCE</scope>
    <source>
        <tissue evidence="1">Leaf</tissue>
    </source>
</reference>
<protein>
    <submittedName>
        <fullName evidence="1">Uncharacterized protein</fullName>
    </submittedName>
</protein>